<keyword evidence="1 4" id="KW-0378">Hydrolase</keyword>
<sequence>MKAGKWRKLSLAALLSLALAVPMTGGSCAAAENLVNMQPTYRDVVVANVQNDNGAPRQLRMNVFVPPKANKEKVPVLVFVHGGGWARGSYEGDDAKQSTSSTVNNGNNALMDKDNKSSYKIFKDVLNHGIAFVSVDYRLNSEAAFPAQIYDVKAAVRFVRAHAAEYGLDPERIAIAGTSAGAHLAAELAVTSGNKALEGDEGGNLGYSSNVKACVDYYGPTNLLTMAPEMSTKLQDPAQAAETHDSIRANESILLGFVGEGQGVGTLRKVAEAQDKTSPYWKMVELAKLASPVYQVTKDAPPFFIAHGGHDSLVPIQQSISLQKALTDAGVENLFMCNSEAQHGYVGEDTNKAMMRWLCRQLGVNY</sequence>
<dbReference type="SUPFAM" id="SSF53474">
    <property type="entry name" value="alpha/beta-Hydrolases"/>
    <property type="match status" value="1"/>
</dbReference>
<comment type="caution">
    <text evidence="4">The sequence shown here is derived from an EMBL/GenBank/DDBJ whole genome shotgun (WGS) entry which is preliminary data.</text>
</comment>
<evidence type="ECO:0000259" key="3">
    <source>
        <dbReference type="Pfam" id="PF20434"/>
    </source>
</evidence>
<reference evidence="4" key="1">
    <citation type="submission" date="2019-04" db="EMBL/GenBank/DDBJ databases">
        <title>Evolution of Biomass-Degrading Anaerobic Consortia Revealed by Metagenomics.</title>
        <authorList>
            <person name="Peng X."/>
        </authorList>
    </citation>
    <scope>NUCLEOTIDE SEQUENCE</scope>
    <source>
        <strain evidence="4">SIG240</strain>
    </source>
</reference>
<evidence type="ECO:0000313" key="5">
    <source>
        <dbReference type="Proteomes" id="UP000761380"/>
    </source>
</evidence>
<evidence type="ECO:0000313" key="4">
    <source>
        <dbReference type="EMBL" id="MBE6092964.1"/>
    </source>
</evidence>
<dbReference type="InterPro" id="IPR029058">
    <property type="entry name" value="AB_hydrolase_fold"/>
</dbReference>
<dbReference type="Proteomes" id="UP000761380">
    <property type="component" value="Unassembled WGS sequence"/>
</dbReference>
<feature type="chain" id="PRO_5036905968" evidence="2">
    <location>
        <begin position="30"/>
        <end position="366"/>
    </location>
</feature>
<organism evidence="4 5">
    <name type="scientific">Selenomonas ruminantium</name>
    <dbReference type="NCBI Taxonomy" id="971"/>
    <lineage>
        <taxon>Bacteria</taxon>
        <taxon>Bacillati</taxon>
        <taxon>Bacillota</taxon>
        <taxon>Negativicutes</taxon>
        <taxon>Selenomonadales</taxon>
        <taxon>Selenomonadaceae</taxon>
        <taxon>Selenomonas</taxon>
    </lineage>
</organism>
<dbReference type="PROSITE" id="PS51257">
    <property type="entry name" value="PROKAR_LIPOPROTEIN"/>
    <property type="match status" value="1"/>
</dbReference>
<feature type="signal peptide" evidence="2">
    <location>
        <begin position="1"/>
        <end position="29"/>
    </location>
</feature>
<dbReference type="AlphaFoldDB" id="A0A927ZXW4"/>
<dbReference type="GO" id="GO:0016787">
    <property type="term" value="F:hydrolase activity"/>
    <property type="evidence" value="ECO:0007669"/>
    <property type="project" value="UniProtKB-KW"/>
</dbReference>
<gene>
    <name evidence="4" type="ORF">E7201_07355</name>
</gene>
<evidence type="ECO:0000256" key="2">
    <source>
        <dbReference type="SAM" id="SignalP"/>
    </source>
</evidence>
<dbReference type="Gene3D" id="3.40.50.1820">
    <property type="entry name" value="alpha/beta hydrolase"/>
    <property type="match status" value="1"/>
</dbReference>
<evidence type="ECO:0000256" key="1">
    <source>
        <dbReference type="ARBA" id="ARBA00022801"/>
    </source>
</evidence>
<accession>A0A927ZXW4</accession>
<dbReference type="PANTHER" id="PTHR48081">
    <property type="entry name" value="AB HYDROLASE SUPERFAMILY PROTEIN C4A8.06C"/>
    <property type="match status" value="1"/>
</dbReference>
<proteinExistence type="predicted"/>
<dbReference type="InterPro" id="IPR050300">
    <property type="entry name" value="GDXG_lipolytic_enzyme"/>
</dbReference>
<dbReference type="EMBL" id="SVBY01000047">
    <property type="protein sequence ID" value="MBE6092964.1"/>
    <property type="molecule type" value="Genomic_DNA"/>
</dbReference>
<protein>
    <submittedName>
        <fullName evidence="4">Alpha/beta hydrolase</fullName>
    </submittedName>
</protein>
<name>A0A927ZXW4_SELRU</name>
<feature type="domain" description="BD-FAE-like" evidence="3">
    <location>
        <begin position="113"/>
        <end position="326"/>
    </location>
</feature>
<keyword evidence="2" id="KW-0732">Signal</keyword>
<dbReference type="PANTHER" id="PTHR48081:SF13">
    <property type="entry name" value="ALPHA_BETA HYDROLASE"/>
    <property type="match status" value="1"/>
</dbReference>
<dbReference type="Pfam" id="PF20434">
    <property type="entry name" value="BD-FAE"/>
    <property type="match status" value="1"/>
</dbReference>
<dbReference type="InterPro" id="IPR049492">
    <property type="entry name" value="BD-FAE-like_dom"/>
</dbReference>